<dbReference type="SUPFAM" id="SSF55486">
    <property type="entry name" value="Metalloproteases ('zincins'), catalytic domain"/>
    <property type="match status" value="1"/>
</dbReference>
<protein>
    <recommendedName>
        <fullName evidence="4">Dual-action HEIGH metallo-peptidase</fullName>
    </recommendedName>
</protein>
<sequence length="281" mass="30378">MKKFNALIALMLLLSVFFVACEQQDTESTINQDVPDEVLNALKASGFNVTDQPPIEFKNGYLVEGDIYLPLADIMSPSKKGDGITISQKQYSTNNLVATNGSRNITVFAREGGRAGFDAVTSTAIDMAIDRYNAEELEITFERVNSVRNADIEITRLNFFFELFGILGSAGFPTDAGDPFDDISLSGVLNANFGISTEGIATIVAHELGHCIGFRHTDFFDRSISCGGDPVNEGEGDVGANLIPGTPEGATLEAASWMLSCTDLGDRPFNEDDITALNFLY</sequence>
<proteinExistence type="predicted"/>
<dbReference type="AlphaFoldDB" id="A0A937A7A1"/>
<feature type="signal peptide" evidence="1">
    <location>
        <begin position="1"/>
        <end position="20"/>
    </location>
</feature>
<evidence type="ECO:0000313" key="2">
    <source>
        <dbReference type="EMBL" id="MBL0685549.1"/>
    </source>
</evidence>
<feature type="chain" id="PRO_5036820983" description="Dual-action HEIGH metallo-peptidase" evidence="1">
    <location>
        <begin position="21"/>
        <end position="281"/>
    </location>
</feature>
<evidence type="ECO:0008006" key="4">
    <source>
        <dbReference type="Google" id="ProtNLM"/>
    </source>
</evidence>
<evidence type="ECO:0000256" key="1">
    <source>
        <dbReference type="SAM" id="SignalP"/>
    </source>
</evidence>
<keyword evidence="1" id="KW-0732">Signal</keyword>
<dbReference type="EMBL" id="JAERQJ010000009">
    <property type="protein sequence ID" value="MBL0685549.1"/>
    <property type="molecule type" value="Genomic_DNA"/>
</dbReference>
<comment type="caution">
    <text evidence="2">The sequence shown here is derived from an EMBL/GenBank/DDBJ whole genome shotgun (WGS) entry which is preliminary data.</text>
</comment>
<reference evidence="2" key="1">
    <citation type="submission" date="2021-01" db="EMBL/GenBank/DDBJ databases">
        <authorList>
            <person name="Zhong Y.L."/>
        </authorList>
    </citation>
    <scope>NUCLEOTIDE SEQUENCE</scope>
    <source>
        <strain evidence="2">KCTC 23302</strain>
    </source>
</reference>
<dbReference type="PROSITE" id="PS51257">
    <property type="entry name" value="PROKAR_LIPOPROTEIN"/>
    <property type="match status" value="1"/>
</dbReference>
<dbReference type="InterPro" id="IPR024653">
    <property type="entry name" value="Peptidase_M10/M27/M57"/>
</dbReference>
<dbReference type="GO" id="GO:0008237">
    <property type="term" value="F:metallopeptidase activity"/>
    <property type="evidence" value="ECO:0007669"/>
    <property type="project" value="InterPro"/>
</dbReference>
<organism evidence="2 3">
    <name type="scientific">Aquimarina mytili</name>
    <dbReference type="NCBI Taxonomy" id="874423"/>
    <lineage>
        <taxon>Bacteria</taxon>
        <taxon>Pseudomonadati</taxon>
        <taxon>Bacteroidota</taxon>
        <taxon>Flavobacteriia</taxon>
        <taxon>Flavobacteriales</taxon>
        <taxon>Flavobacteriaceae</taxon>
        <taxon>Aquimarina</taxon>
    </lineage>
</organism>
<gene>
    <name evidence="2" type="ORF">JJQ60_18585</name>
</gene>
<dbReference type="Pfam" id="PF12388">
    <property type="entry name" value="Peptidase_M57"/>
    <property type="match status" value="1"/>
</dbReference>
<name>A0A937A7A1_9FLAO</name>
<dbReference type="Proteomes" id="UP000651057">
    <property type="component" value="Unassembled WGS sequence"/>
</dbReference>
<dbReference type="Gene3D" id="3.40.390.10">
    <property type="entry name" value="Collagenase (Catalytic Domain)"/>
    <property type="match status" value="1"/>
</dbReference>
<dbReference type="InterPro" id="IPR024079">
    <property type="entry name" value="MetalloPept_cat_dom_sf"/>
</dbReference>
<accession>A0A937A7A1</accession>
<dbReference type="RefSeq" id="WP_201923764.1">
    <property type="nucleotide sequence ID" value="NZ_BAABAX010000012.1"/>
</dbReference>
<keyword evidence="3" id="KW-1185">Reference proteome</keyword>
<evidence type="ECO:0000313" key="3">
    <source>
        <dbReference type="Proteomes" id="UP000651057"/>
    </source>
</evidence>